<dbReference type="Pfam" id="PF01713">
    <property type="entry name" value="Smr"/>
    <property type="match status" value="1"/>
</dbReference>
<dbReference type="InterPro" id="IPR036063">
    <property type="entry name" value="Smr_dom_sf"/>
</dbReference>
<comment type="caution">
    <text evidence="3">The sequence shown here is derived from an EMBL/GenBank/DDBJ whole genome shotgun (WGS) entry which is preliminary data.</text>
</comment>
<protein>
    <submittedName>
        <fullName evidence="3">DUF2027 domain-containing protein</fullName>
    </submittedName>
</protein>
<accession>A0ABT1BZU9</accession>
<evidence type="ECO:0000313" key="3">
    <source>
        <dbReference type="EMBL" id="MCO6025873.1"/>
    </source>
</evidence>
<sequence length="387" mass="43658">MKIGDRVRFLSETGGGKVAGFQGKDIVLVEDEDGFQIPTPIHDVVVISTDDYSMGKMISEKMDAKEKTEAHAKTELKDDRKSIKAILNADDGHVDGKEQEPEDDPADKEVTFKTPAVERQGGDHLSVSLAFVPEDLQAVPDTVYDLYIINDSNYSIQYTYLHAEGNAWTLKQKGELEPNTKLFVEKYTLMEIGQLGRVALQMLAYKEDRPFLWKTPVEAQLHVDAVKFCKQSAFEDNDFFDQRALLFPLIENDVVSHPMHLDPDKLKAELYHQKTLDKTSSAPQKSKKPGEKKDEPLVVDLHASALLETTAGMGAIDILHYQLDYFKKIMNENLSKKGKKIVFIHGKGEGVLRQALIHELDYRYKGCTYQDASFQEYGYGATQVTIH</sequence>
<dbReference type="SUPFAM" id="SSF158949">
    <property type="entry name" value="Smr-associated domain-like"/>
    <property type="match status" value="1"/>
</dbReference>
<dbReference type="InterPro" id="IPR002625">
    <property type="entry name" value="Smr_dom"/>
</dbReference>
<dbReference type="Gene3D" id="2.60.40.1600">
    <property type="entry name" value="Smr-associated-like"/>
    <property type="match status" value="1"/>
</dbReference>
<organism evidence="3 4">
    <name type="scientific">Segatella cerevisiae</name>
    <dbReference type="NCBI Taxonomy" id="2053716"/>
    <lineage>
        <taxon>Bacteria</taxon>
        <taxon>Pseudomonadati</taxon>
        <taxon>Bacteroidota</taxon>
        <taxon>Bacteroidia</taxon>
        <taxon>Bacteroidales</taxon>
        <taxon>Prevotellaceae</taxon>
        <taxon>Segatella</taxon>
    </lineage>
</organism>
<name>A0ABT1BZU9_9BACT</name>
<dbReference type="RefSeq" id="WP_252761230.1">
    <property type="nucleotide sequence ID" value="NZ_JAMXLY010000031.1"/>
</dbReference>
<keyword evidence="4" id="KW-1185">Reference proteome</keyword>
<feature type="region of interest" description="Disordered" evidence="1">
    <location>
        <begin position="88"/>
        <end position="109"/>
    </location>
</feature>
<dbReference type="InterPro" id="IPR036781">
    <property type="entry name" value="Smr_assoc-like_sf"/>
</dbReference>
<evidence type="ECO:0000313" key="4">
    <source>
        <dbReference type="Proteomes" id="UP001204015"/>
    </source>
</evidence>
<evidence type="ECO:0000259" key="2">
    <source>
        <dbReference type="PROSITE" id="PS50828"/>
    </source>
</evidence>
<proteinExistence type="predicted"/>
<dbReference type="PROSITE" id="PS50828">
    <property type="entry name" value="SMR"/>
    <property type="match status" value="1"/>
</dbReference>
<dbReference type="Gene3D" id="3.30.1370.110">
    <property type="match status" value="1"/>
</dbReference>
<dbReference type="EMBL" id="JAMXLY010000031">
    <property type="protein sequence ID" value="MCO6025873.1"/>
    <property type="molecule type" value="Genomic_DNA"/>
</dbReference>
<feature type="compositionally biased region" description="Basic and acidic residues" evidence="1">
    <location>
        <begin position="90"/>
        <end position="99"/>
    </location>
</feature>
<gene>
    <name evidence="3" type="ORF">NG821_08500</name>
</gene>
<dbReference type="Proteomes" id="UP001204015">
    <property type="component" value="Unassembled WGS sequence"/>
</dbReference>
<dbReference type="Pfam" id="PF09640">
    <property type="entry name" value="DUF2027"/>
    <property type="match status" value="1"/>
</dbReference>
<feature type="domain" description="Smr" evidence="2">
    <location>
        <begin position="323"/>
        <end position="387"/>
    </location>
</feature>
<reference evidence="3 4" key="1">
    <citation type="submission" date="2022-06" db="EMBL/GenBank/DDBJ databases">
        <title>A taxonomic note on the genus Prevotella: Description of four novel genera and emended description of the genera Hallella and Xylanibacter.</title>
        <authorList>
            <person name="Hitch T.C.A."/>
        </authorList>
    </citation>
    <scope>NUCLEOTIDE SEQUENCE [LARGE SCALE GENOMIC DNA]</scope>
    <source>
        <strain evidence="3 4">DSM 100619</strain>
    </source>
</reference>
<evidence type="ECO:0000256" key="1">
    <source>
        <dbReference type="SAM" id="MobiDB-lite"/>
    </source>
</evidence>
<dbReference type="InterPro" id="IPR018598">
    <property type="entry name" value="DUF2027"/>
</dbReference>